<dbReference type="InterPro" id="IPR056884">
    <property type="entry name" value="NPHP3-like_N"/>
</dbReference>
<dbReference type="PANTHER" id="PTHR10039">
    <property type="entry name" value="AMELOGENIN"/>
    <property type="match status" value="1"/>
</dbReference>
<protein>
    <recommendedName>
        <fullName evidence="2">Nephrocystin 3-like N-terminal domain-containing protein</fullName>
    </recommendedName>
</protein>
<dbReference type="PANTHER" id="PTHR10039:SF14">
    <property type="entry name" value="NACHT DOMAIN-CONTAINING PROTEIN"/>
    <property type="match status" value="1"/>
</dbReference>
<evidence type="ECO:0000256" key="1">
    <source>
        <dbReference type="ARBA" id="ARBA00022737"/>
    </source>
</evidence>
<dbReference type="Pfam" id="PF24883">
    <property type="entry name" value="NPHP3_N"/>
    <property type="match status" value="1"/>
</dbReference>
<keyword evidence="1" id="KW-0677">Repeat</keyword>
<dbReference type="Proteomes" id="UP001307849">
    <property type="component" value="Unassembled WGS sequence"/>
</dbReference>
<evidence type="ECO:0000313" key="3">
    <source>
        <dbReference type="EMBL" id="KAK6521778.1"/>
    </source>
</evidence>
<reference evidence="3 4" key="1">
    <citation type="submission" date="2019-10" db="EMBL/GenBank/DDBJ databases">
        <authorList>
            <person name="Palmer J.M."/>
        </authorList>
    </citation>
    <scope>NUCLEOTIDE SEQUENCE [LARGE SCALE GENOMIC DNA]</scope>
    <source>
        <strain evidence="3 4">TWF506</strain>
    </source>
</reference>
<sequence>MSCVLQRLTKNIKTPIFYFFFRQGDDATQVSIRALESLVAQIFDEAWVQSEVELTQLIASLSNIGAHPEQAGGDTSMSLAMDSSTLVDLLGRAIEILNKPVYIVLDALDERIDYDSQELIYKILMNLVESSKITKFIFSSRMGMGFEKLLDALASSTKQDELDCIVSEKAIIMTITEKRTSEDMELYLRLSLEKIMARRDYGYRGTSPFASSENTTRVVSSIKQKANGMFTYAAMVIASLEQPSSLTLAQKLKKLPDGMDALYRGRLESMGVEEKKLVLLALKWVTLAIEKVKVVVIAEHFKNIYASELNDTDEEDDSLFLEGSEEPNRTIKNSIREPEIAETLYHLKVIGRDFFRIDGKAYTIDVIHKSVDRSVTGLRMKR</sequence>
<dbReference type="EMBL" id="JAVHJM010000001">
    <property type="protein sequence ID" value="KAK6521778.1"/>
    <property type="molecule type" value="Genomic_DNA"/>
</dbReference>
<feature type="domain" description="Nephrocystin 3-like N-terminal" evidence="2">
    <location>
        <begin position="2"/>
        <end position="141"/>
    </location>
</feature>
<evidence type="ECO:0000259" key="2">
    <source>
        <dbReference type="Pfam" id="PF24883"/>
    </source>
</evidence>
<name>A0AAN8S294_9PEZI</name>
<gene>
    <name evidence="3" type="ORF">TWF506_001982</name>
</gene>
<keyword evidence="4" id="KW-1185">Reference proteome</keyword>
<proteinExistence type="predicted"/>
<dbReference type="AlphaFoldDB" id="A0AAN8S294"/>
<organism evidence="3 4">
    <name type="scientific">Arthrobotrys conoides</name>
    <dbReference type="NCBI Taxonomy" id="74498"/>
    <lineage>
        <taxon>Eukaryota</taxon>
        <taxon>Fungi</taxon>
        <taxon>Dikarya</taxon>
        <taxon>Ascomycota</taxon>
        <taxon>Pezizomycotina</taxon>
        <taxon>Orbiliomycetes</taxon>
        <taxon>Orbiliales</taxon>
        <taxon>Orbiliaceae</taxon>
        <taxon>Arthrobotrys</taxon>
    </lineage>
</organism>
<comment type="caution">
    <text evidence="3">The sequence shown here is derived from an EMBL/GenBank/DDBJ whole genome shotgun (WGS) entry which is preliminary data.</text>
</comment>
<accession>A0AAN8S294</accession>
<evidence type="ECO:0000313" key="4">
    <source>
        <dbReference type="Proteomes" id="UP001307849"/>
    </source>
</evidence>